<dbReference type="Gene3D" id="1.10.3720.10">
    <property type="entry name" value="MetI-like"/>
    <property type="match status" value="1"/>
</dbReference>
<dbReference type="CDD" id="cd06261">
    <property type="entry name" value="TM_PBP2"/>
    <property type="match status" value="1"/>
</dbReference>
<feature type="transmembrane region" description="Helical" evidence="8">
    <location>
        <begin position="57"/>
        <end position="80"/>
    </location>
</feature>
<evidence type="ECO:0000256" key="2">
    <source>
        <dbReference type="ARBA" id="ARBA00022448"/>
    </source>
</evidence>
<evidence type="ECO:0000256" key="3">
    <source>
        <dbReference type="ARBA" id="ARBA00022475"/>
    </source>
</evidence>
<keyword evidence="2" id="KW-0813">Transport</keyword>
<sequence length="130" mass="13950">MDYTFQWGVAFSHLPYLLGGALVTLHLTFFGFVIGLLIGLVASVLQAYGGSVLRSLASGYIVFFTNTPSLVTAFFLFFGLPEFGILLSPYECILINLALNAGAFLADVFRGGIASVRQVELEAAEVLGFS</sequence>
<dbReference type="NCBIfam" id="TIGR01726">
    <property type="entry name" value="HEQRo_perm_3TM"/>
    <property type="match status" value="1"/>
</dbReference>
<feature type="transmembrane region" description="Helical" evidence="8">
    <location>
        <begin position="86"/>
        <end position="109"/>
    </location>
</feature>
<keyword evidence="4 8" id="KW-0812">Transmembrane</keyword>
<comment type="subcellular location">
    <subcellularLocation>
        <location evidence="1">Cell membrane</location>
        <topology evidence="1">Multi-pass membrane protein</topology>
    </subcellularLocation>
</comment>
<proteinExistence type="predicted"/>
<dbReference type="GO" id="GO:0043190">
    <property type="term" value="C:ATP-binding cassette (ABC) transporter complex"/>
    <property type="evidence" value="ECO:0007669"/>
    <property type="project" value="InterPro"/>
</dbReference>
<name>A0A382KFJ8_9ZZZZ</name>
<evidence type="ECO:0000313" key="10">
    <source>
        <dbReference type="EMBL" id="SVC22132.1"/>
    </source>
</evidence>
<dbReference type="InterPro" id="IPR043429">
    <property type="entry name" value="ArtM/GltK/GlnP/TcyL/YhdX-like"/>
</dbReference>
<evidence type="ECO:0000256" key="7">
    <source>
        <dbReference type="ARBA" id="ARBA00023136"/>
    </source>
</evidence>
<dbReference type="PANTHER" id="PTHR30614">
    <property type="entry name" value="MEMBRANE COMPONENT OF AMINO ACID ABC TRANSPORTER"/>
    <property type="match status" value="1"/>
</dbReference>
<evidence type="ECO:0000256" key="4">
    <source>
        <dbReference type="ARBA" id="ARBA00022692"/>
    </source>
</evidence>
<dbReference type="SUPFAM" id="SSF161098">
    <property type="entry name" value="MetI-like"/>
    <property type="match status" value="1"/>
</dbReference>
<dbReference type="InterPro" id="IPR035906">
    <property type="entry name" value="MetI-like_sf"/>
</dbReference>
<keyword evidence="6 8" id="KW-1133">Transmembrane helix</keyword>
<dbReference type="GO" id="GO:0022857">
    <property type="term" value="F:transmembrane transporter activity"/>
    <property type="evidence" value="ECO:0007669"/>
    <property type="project" value="InterPro"/>
</dbReference>
<dbReference type="InterPro" id="IPR000515">
    <property type="entry name" value="MetI-like"/>
</dbReference>
<evidence type="ECO:0000256" key="6">
    <source>
        <dbReference type="ARBA" id="ARBA00022989"/>
    </source>
</evidence>
<keyword evidence="3" id="KW-1003">Cell membrane</keyword>
<dbReference type="AlphaFoldDB" id="A0A382KFJ8"/>
<feature type="non-terminal residue" evidence="10">
    <location>
        <position position="130"/>
    </location>
</feature>
<gene>
    <name evidence="10" type="ORF">METZ01_LOCUS274986</name>
</gene>
<evidence type="ECO:0000256" key="1">
    <source>
        <dbReference type="ARBA" id="ARBA00004651"/>
    </source>
</evidence>
<keyword evidence="5" id="KW-0029">Amino-acid transport</keyword>
<keyword evidence="7 8" id="KW-0472">Membrane</keyword>
<protein>
    <recommendedName>
        <fullName evidence="9">ABC transmembrane type-1 domain-containing protein</fullName>
    </recommendedName>
</protein>
<dbReference type="InterPro" id="IPR010065">
    <property type="entry name" value="AA_ABC_transptr_permease_3TM"/>
</dbReference>
<organism evidence="10">
    <name type="scientific">marine metagenome</name>
    <dbReference type="NCBI Taxonomy" id="408172"/>
    <lineage>
        <taxon>unclassified sequences</taxon>
        <taxon>metagenomes</taxon>
        <taxon>ecological metagenomes</taxon>
    </lineage>
</organism>
<feature type="transmembrane region" description="Helical" evidence="8">
    <location>
        <begin position="20"/>
        <end position="45"/>
    </location>
</feature>
<accession>A0A382KFJ8</accession>
<evidence type="ECO:0000256" key="8">
    <source>
        <dbReference type="SAM" id="Phobius"/>
    </source>
</evidence>
<evidence type="ECO:0000256" key="5">
    <source>
        <dbReference type="ARBA" id="ARBA00022970"/>
    </source>
</evidence>
<dbReference type="EMBL" id="UINC01079786">
    <property type="protein sequence ID" value="SVC22132.1"/>
    <property type="molecule type" value="Genomic_DNA"/>
</dbReference>
<feature type="domain" description="ABC transmembrane type-1" evidence="9">
    <location>
        <begin position="21"/>
        <end position="130"/>
    </location>
</feature>
<dbReference type="PANTHER" id="PTHR30614:SF0">
    <property type="entry name" value="L-CYSTINE TRANSPORT SYSTEM PERMEASE PROTEIN TCYL"/>
    <property type="match status" value="1"/>
</dbReference>
<dbReference type="Pfam" id="PF00528">
    <property type="entry name" value="BPD_transp_1"/>
    <property type="match status" value="1"/>
</dbReference>
<dbReference type="PROSITE" id="PS50928">
    <property type="entry name" value="ABC_TM1"/>
    <property type="match status" value="1"/>
</dbReference>
<evidence type="ECO:0000259" key="9">
    <source>
        <dbReference type="PROSITE" id="PS50928"/>
    </source>
</evidence>
<reference evidence="10" key="1">
    <citation type="submission" date="2018-05" db="EMBL/GenBank/DDBJ databases">
        <authorList>
            <person name="Lanie J.A."/>
            <person name="Ng W.-L."/>
            <person name="Kazmierczak K.M."/>
            <person name="Andrzejewski T.M."/>
            <person name="Davidsen T.M."/>
            <person name="Wayne K.J."/>
            <person name="Tettelin H."/>
            <person name="Glass J.I."/>
            <person name="Rusch D."/>
            <person name="Podicherti R."/>
            <person name="Tsui H.-C.T."/>
            <person name="Winkler M.E."/>
        </authorList>
    </citation>
    <scope>NUCLEOTIDE SEQUENCE</scope>
</reference>
<dbReference type="GO" id="GO:0006865">
    <property type="term" value="P:amino acid transport"/>
    <property type="evidence" value="ECO:0007669"/>
    <property type="project" value="UniProtKB-KW"/>
</dbReference>